<accession>A0ABY6DL56</accession>
<gene>
    <name evidence="1" type="ORF">N8I74_17460</name>
</gene>
<proteinExistence type="predicted"/>
<evidence type="ECO:0000313" key="2">
    <source>
        <dbReference type="Proteomes" id="UP001061302"/>
    </source>
</evidence>
<reference evidence="1" key="1">
    <citation type="submission" date="2022-10" db="EMBL/GenBank/DDBJ databases">
        <title>Chitiniphilus purpureus sp. nov., a novel chitin-degrading bacterium isolated from crawfish pond sediment.</title>
        <authorList>
            <person name="Li K."/>
        </authorList>
    </citation>
    <scope>NUCLEOTIDE SEQUENCE</scope>
    <source>
        <strain evidence="1">CD1</strain>
    </source>
</reference>
<dbReference type="EMBL" id="CP106753">
    <property type="protein sequence ID" value="UXY15079.1"/>
    <property type="molecule type" value="Genomic_DNA"/>
</dbReference>
<evidence type="ECO:0000313" key="1">
    <source>
        <dbReference type="EMBL" id="UXY15079.1"/>
    </source>
</evidence>
<keyword evidence="2" id="KW-1185">Reference proteome</keyword>
<protein>
    <recommendedName>
        <fullName evidence="3">DUF2946 domain-containing protein</fullName>
    </recommendedName>
</protein>
<dbReference type="RefSeq" id="WP_263124457.1">
    <property type="nucleotide sequence ID" value="NZ_CP106753.1"/>
</dbReference>
<name>A0ABY6DL56_9NEIS</name>
<sequence length="126" mass="12858">MPRPSARLAVLLCLLLLFAAGWRNLHAPPGLPADLAYCVAGQPAKRSTPQPPGSPCPDCLAAQAGLEQVPPAPQARALLVAAPAPVPRLVPPAPPFLVPARAQARAPPPAVPVSTAAFYTSNGNLS</sequence>
<evidence type="ECO:0008006" key="3">
    <source>
        <dbReference type="Google" id="ProtNLM"/>
    </source>
</evidence>
<dbReference type="Proteomes" id="UP001061302">
    <property type="component" value="Chromosome"/>
</dbReference>
<organism evidence="1 2">
    <name type="scientific">Chitiniphilus purpureus</name>
    <dbReference type="NCBI Taxonomy" id="2981137"/>
    <lineage>
        <taxon>Bacteria</taxon>
        <taxon>Pseudomonadati</taxon>
        <taxon>Pseudomonadota</taxon>
        <taxon>Betaproteobacteria</taxon>
        <taxon>Neisseriales</taxon>
        <taxon>Chitinibacteraceae</taxon>
        <taxon>Chitiniphilus</taxon>
    </lineage>
</organism>